<dbReference type="EC" id="4.1.1.19" evidence="6"/>
<evidence type="ECO:0000313" key="8">
    <source>
        <dbReference type="Proteomes" id="UP001208689"/>
    </source>
</evidence>
<evidence type="ECO:0000256" key="3">
    <source>
        <dbReference type="ARBA" id="ARBA00023239"/>
    </source>
</evidence>
<accession>A0ABY6HQK8</accession>
<proteinExistence type="inferred from homology"/>
<dbReference type="InterPro" id="IPR016105">
    <property type="entry name" value="Pyr-dep_his/arg-deCO2ase_sand"/>
</dbReference>
<feature type="site" description="Cleavage (non-hydrolytic)" evidence="6">
    <location>
        <begin position="40"/>
        <end position="41"/>
    </location>
</feature>
<dbReference type="Gene3D" id="3.30.60.30">
    <property type="match status" value="1"/>
</dbReference>
<keyword evidence="2 6" id="KW-0210">Decarboxylase</keyword>
<dbReference type="GO" id="GO:0008792">
    <property type="term" value="F:arginine decarboxylase activity"/>
    <property type="evidence" value="ECO:0007669"/>
    <property type="project" value="UniProtKB-EC"/>
</dbReference>
<dbReference type="HAMAP" id="MF_01404">
    <property type="entry name" value="PvlArgDC"/>
    <property type="match status" value="1"/>
</dbReference>
<gene>
    <name evidence="6" type="primary">pdaD</name>
    <name evidence="7" type="ORF">NEF87_002059</name>
</gene>
<dbReference type="InterPro" id="IPR016104">
    <property type="entry name" value="Pyr-dep_his/arg-deCO2ase"/>
</dbReference>
<protein>
    <recommendedName>
        <fullName evidence="6">Pyruvoyl-dependent arginine decarboxylase</fullName>
        <shortName evidence="6">PvlArgDC</shortName>
        <ecNumber evidence="6">4.1.1.19</ecNumber>
    </recommendedName>
    <component>
        <recommendedName>
            <fullName evidence="6">Pyruvoyl-dependent arginine decarboxylase subunit beta</fullName>
        </recommendedName>
    </component>
    <component>
        <recommendedName>
            <fullName evidence="6">Pyruvoyl-dependent arginine decarboxylase subunit alpha</fullName>
        </recommendedName>
    </component>
</protein>
<dbReference type="Pfam" id="PF01862">
    <property type="entry name" value="PvlArgDC"/>
    <property type="match status" value="1"/>
</dbReference>
<sequence length="181" mass="20098">MIPKFLFFTRGVGRNKKELQSFESALRDAGISFLNLVTVSSIFPPNCKEISREEGMKRIKPGQITFCVMARHSSNEKNRLVSASIGVAKPRDENHYGYLSEHHSFGQDEDTAGNFAEDLAASMLASTLGIPFDIDANYDDKREIFHLSDKIIETKSTTATAIVEKDGEYTTVIAAAVFILE</sequence>
<feature type="chain" id="PRO_5044916197" description="Pyruvoyl-dependent arginine decarboxylase subunit beta" evidence="6">
    <location>
        <begin position="1"/>
        <end position="40"/>
    </location>
</feature>
<name>A0ABY6HQK8_9ARCH</name>
<dbReference type="InterPro" id="IPR002724">
    <property type="entry name" value="Pyruvoyl-dep_arg_deCO2ase"/>
</dbReference>
<organism evidence="7 8">
    <name type="scientific">Candidatus Lokiarchaeum ossiferum</name>
    <dbReference type="NCBI Taxonomy" id="2951803"/>
    <lineage>
        <taxon>Archaea</taxon>
        <taxon>Promethearchaeati</taxon>
        <taxon>Promethearchaeota</taxon>
        <taxon>Promethearchaeia</taxon>
        <taxon>Promethearchaeales</taxon>
        <taxon>Promethearchaeaceae</taxon>
        <taxon>Candidatus Lokiarchaeum</taxon>
    </lineage>
</organism>
<dbReference type="NCBIfam" id="TIGR00286">
    <property type="entry name" value="pyruvoyl-dependent arginine decarboxylase"/>
    <property type="match status" value="1"/>
</dbReference>
<evidence type="ECO:0000313" key="7">
    <source>
        <dbReference type="EMBL" id="UYP45774.1"/>
    </source>
</evidence>
<keyword evidence="4 6" id="KW-0670">Pyruvate</keyword>
<evidence type="ECO:0000256" key="4">
    <source>
        <dbReference type="ARBA" id="ARBA00023317"/>
    </source>
</evidence>
<evidence type="ECO:0000256" key="1">
    <source>
        <dbReference type="ARBA" id="ARBA00007412"/>
    </source>
</evidence>
<dbReference type="PANTHER" id="PTHR40438:SF1">
    <property type="entry name" value="PYRUVOYL-DEPENDENT ARGININE DECARBOXYLASE"/>
    <property type="match status" value="1"/>
</dbReference>
<evidence type="ECO:0000256" key="5">
    <source>
        <dbReference type="ARBA" id="ARBA00049309"/>
    </source>
</evidence>
<comment type="catalytic activity">
    <reaction evidence="5 6">
        <text>L-arginine + H(+) = agmatine + CO2</text>
        <dbReference type="Rhea" id="RHEA:17641"/>
        <dbReference type="ChEBI" id="CHEBI:15378"/>
        <dbReference type="ChEBI" id="CHEBI:16526"/>
        <dbReference type="ChEBI" id="CHEBI:32682"/>
        <dbReference type="ChEBI" id="CHEBI:58145"/>
        <dbReference type="EC" id="4.1.1.19"/>
    </reaction>
</comment>
<dbReference type="EMBL" id="CP104013">
    <property type="protein sequence ID" value="UYP45774.1"/>
    <property type="molecule type" value="Genomic_DNA"/>
</dbReference>
<feature type="chain" id="PRO_5044916196" description="Pyruvoyl-dependent arginine decarboxylase subunit alpha" evidence="6">
    <location>
        <begin position="41"/>
        <end position="181"/>
    </location>
</feature>
<keyword evidence="3 6" id="KW-0456">Lyase</keyword>
<reference evidence="7" key="1">
    <citation type="submission" date="2022-09" db="EMBL/GenBank/DDBJ databases">
        <title>Actin cytoskeleton and complex cell architecture in an #Asgard archaeon.</title>
        <authorList>
            <person name="Ponce Toledo R.I."/>
            <person name="Schleper C."/>
            <person name="Rodrigues Oliveira T."/>
            <person name="Wollweber F."/>
            <person name="Xu J."/>
            <person name="Rittmann S."/>
            <person name="Klingl A."/>
            <person name="Pilhofer M."/>
        </authorList>
    </citation>
    <scope>NUCLEOTIDE SEQUENCE</scope>
    <source>
        <strain evidence="7">B-35</strain>
    </source>
</reference>
<evidence type="ECO:0000256" key="6">
    <source>
        <dbReference type="HAMAP-Rule" id="MF_01404"/>
    </source>
</evidence>
<dbReference type="SFLD" id="SFLDS00055">
    <property type="entry name" value="Pyruvoyl-Dependent_Histidine/A"/>
    <property type="match status" value="1"/>
</dbReference>
<dbReference type="Proteomes" id="UP001208689">
    <property type="component" value="Chromosome"/>
</dbReference>
<comment type="cofactor">
    <cofactor evidence="6">
        <name>pyruvate</name>
        <dbReference type="ChEBI" id="CHEBI:15361"/>
    </cofactor>
    <text evidence="6">Binds 1 pyruvoyl group covalently per subunit.</text>
</comment>
<dbReference type="SFLD" id="SFLDG01170">
    <property type="entry name" value="Pyruvoyl-dependent_arginine_de"/>
    <property type="match status" value="1"/>
</dbReference>
<evidence type="ECO:0000256" key="2">
    <source>
        <dbReference type="ARBA" id="ARBA00022793"/>
    </source>
</evidence>
<keyword evidence="8" id="KW-1185">Reference proteome</keyword>
<dbReference type="PIRSF" id="PIRSF005216">
    <property type="entry name" value="Pyruvoyl-dep_arg_deCO2ase"/>
    <property type="match status" value="1"/>
</dbReference>
<dbReference type="SUPFAM" id="SSF56271">
    <property type="entry name" value="Pyruvoyl-dependent histidine and arginine decarboxylases"/>
    <property type="match status" value="1"/>
</dbReference>
<dbReference type="PANTHER" id="PTHR40438">
    <property type="entry name" value="PYRUVOYL-DEPENDENT ARGININE DECARBOXYLASE"/>
    <property type="match status" value="1"/>
</dbReference>
<feature type="modified residue" description="Pyruvic acid (Ser)" evidence="6">
    <location>
        <position position="41"/>
    </location>
</feature>
<dbReference type="Gene3D" id="3.50.20.10">
    <property type="entry name" value="Pyruvoyl-Dependent Histidine Decarboxylase, subunit B"/>
    <property type="match status" value="1"/>
</dbReference>
<comment type="similarity">
    <text evidence="1 6">Belongs to the PdaD family.</text>
</comment>